<organism evidence="2 3">
    <name type="scientific">Arthrobacter gengyunqii</name>
    <dbReference type="NCBI Taxonomy" id="2886940"/>
    <lineage>
        <taxon>Bacteria</taxon>
        <taxon>Bacillati</taxon>
        <taxon>Actinomycetota</taxon>
        <taxon>Actinomycetes</taxon>
        <taxon>Micrococcales</taxon>
        <taxon>Micrococcaceae</taxon>
        <taxon>Arthrobacter</taxon>
    </lineage>
</organism>
<evidence type="ECO:0000259" key="1">
    <source>
        <dbReference type="Pfam" id="PF13683"/>
    </source>
</evidence>
<feature type="domain" description="Integrase catalytic" evidence="1">
    <location>
        <begin position="10"/>
        <end position="53"/>
    </location>
</feature>
<dbReference type="GO" id="GO:0015074">
    <property type="term" value="P:DNA integration"/>
    <property type="evidence" value="ECO:0007669"/>
    <property type="project" value="InterPro"/>
</dbReference>
<gene>
    <name evidence="2" type="ORF">LJ751_11255</name>
</gene>
<dbReference type="Pfam" id="PF13683">
    <property type="entry name" value="rve_3"/>
    <property type="match status" value="1"/>
</dbReference>
<reference evidence="2" key="1">
    <citation type="submission" date="2021-10" db="EMBL/GenBank/DDBJ databases">
        <title>Novel species in genus Arthrobacter.</title>
        <authorList>
            <person name="Liu Y."/>
        </authorList>
    </citation>
    <scope>NUCLEOTIDE SEQUENCE</scope>
    <source>
        <strain evidence="2">Zg-Y809</strain>
    </source>
</reference>
<accession>A0A9X1M2V0</accession>
<sequence>MPGLVSITCRTVQEGWAYLQVFASHQSLTDALQPWLDFYTLQRPHGSLGGKAPITRL</sequence>
<evidence type="ECO:0000313" key="3">
    <source>
        <dbReference type="Proteomes" id="UP001139264"/>
    </source>
</evidence>
<name>A0A9X1M2V0_9MICC</name>
<comment type="caution">
    <text evidence="2">The sequence shown here is derived from an EMBL/GenBank/DDBJ whole genome shotgun (WGS) entry which is preliminary data.</text>
</comment>
<dbReference type="InterPro" id="IPR001584">
    <property type="entry name" value="Integrase_cat-core"/>
</dbReference>
<dbReference type="AlphaFoldDB" id="A0A9X1M2V0"/>
<evidence type="ECO:0000313" key="2">
    <source>
        <dbReference type="EMBL" id="MCC3269927.1"/>
    </source>
</evidence>
<protein>
    <submittedName>
        <fullName evidence="2">Integrase core domain-containing protein</fullName>
    </submittedName>
</protein>
<dbReference type="EMBL" id="JAJFZP010000009">
    <property type="protein sequence ID" value="MCC3269927.1"/>
    <property type="molecule type" value="Genomic_DNA"/>
</dbReference>
<dbReference type="Proteomes" id="UP001139264">
    <property type="component" value="Unassembled WGS sequence"/>
</dbReference>
<proteinExistence type="predicted"/>